<accession>A0A1I3JSI5</accession>
<sequence length="405" mass="46686">MSGFTWERGPFTRCAKCGQTTMGILSAGGQLLTKRCTNCRATVQIPLPELDKKAIYLDQFMFSMIYNVKNEGNLPKGHEAFAKEVYTLLRRCVLLQQVFLPHSNIHHDETTVFHSPIDLRGLYQFFGGDVSLMDSRDVELLQDIRFAKAYFDAAEPAVSLDIDEIADSRRNEWLPDMHVGVRADYSQFADHIRAVRGEVHDAMKHLADTWIERKATFADVLESEFSAIGPTKKQAFAKWFEEVSNPDPNDPLALLESSGRQIYREYRELCHVLEDRGVDENQQPIEIRKFWHWERHREIPHQRISSYLFAAVARRVVMGEKKIVDRGLLNDVRTISTYAPYVNALFIDKRCAALLKEEPLATELDYKARIFSLADTDEFLDYLSEIERQTSDEVREYAAMIYGTD</sequence>
<dbReference type="EMBL" id="FORA01000001">
    <property type="protein sequence ID" value="SFI62978.1"/>
    <property type="molecule type" value="Genomic_DNA"/>
</dbReference>
<name>A0A1I3JSI5_9RHOB</name>
<keyword evidence="2" id="KW-1185">Reference proteome</keyword>
<evidence type="ECO:0000313" key="2">
    <source>
        <dbReference type="Proteomes" id="UP000199110"/>
    </source>
</evidence>
<dbReference type="Proteomes" id="UP000199110">
    <property type="component" value="Unassembled WGS sequence"/>
</dbReference>
<organism evidence="1 2">
    <name type="scientific">Jannaschia pohangensis</name>
    <dbReference type="NCBI Taxonomy" id="390807"/>
    <lineage>
        <taxon>Bacteria</taxon>
        <taxon>Pseudomonadati</taxon>
        <taxon>Pseudomonadota</taxon>
        <taxon>Alphaproteobacteria</taxon>
        <taxon>Rhodobacterales</taxon>
        <taxon>Roseobacteraceae</taxon>
        <taxon>Jannaschia</taxon>
    </lineage>
</organism>
<reference evidence="1 2" key="1">
    <citation type="submission" date="2016-10" db="EMBL/GenBank/DDBJ databases">
        <authorList>
            <person name="de Groot N.N."/>
        </authorList>
    </citation>
    <scope>NUCLEOTIDE SEQUENCE [LARGE SCALE GENOMIC DNA]</scope>
    <source>
        <strain evidence="1 2">DSM 19073</strain>
    </source>
</reference>
<protein>
    <submittedName>
        <fullName evidence="1">Uncharacterized protein</fullName>
    </submittedName>
</protein>
<dbReference type="AlphaFoldDB" id="A0A1I3JSI5"/>
<evidence type="ECO:0000313" key="1">
    <source>
        <dbReference type="EMBL" id="SFI62978.1"/>
    </source>
</evidence>
<proteinExistence type="predicted"/>
<gene>
    <name evidence="1" type="ORF">SAMN04488095_1410</name>
</gene>